<organism evidence="2 3">
    <name type="scientific">Talaromyces rugulosus</name>
    <name type="common">Penicillium rugulosum</name>
    <dbReference type="NCBI Taxonomy" id="121627"/>
    <lineage>
        <taxon>Eukaryota</taxon>
        <taxon>Fungi</taxon>
        <taxon>Dikarya</taxon>
        <taxon>Ascomycota</taxon>
        <taxon>Pezizomycotina</taxon>
        <taxon>Eurotiomycetes</taxon>
        <taxon>Eurotiomycetidae</taxon>
        <taxon>Eurotiales</taxon>
        <taxon>Trichocomaceae</taxon>
        <taxon>Talaromyces</taxon>
        <taxon>Talaromyces sect. Islandici</taxon>
    </lineage>
</organism>
<dbReference type="Gene3D" id="1.10.150.750">
    <property type="match status" value="1"/>
</dbReference>
<gene>
    <name evidence="2" type="ORF">TRUGW13939_00980</name>
</gene>
<dbReference type="OrthoDB" id="444127at2759"/>
<accession>A0A7H8QIY4</accession>
<name>A0A7H8QIY4_TALRU</name>
<dbReference type="GO" id="GO:0016787">
    <property type="term" value="F:hydrolase activity"/>
    <property type="evidence" value="ECO:0007669"/>
    <property type="project" value="UniProtKB-KW"/>
</dbReference>
<dbReference type="KEGG" id="trg:TRUGW13939_00980"/>
<sequence>MARLLNTYGLLSFDCYGTLVDWEGGIIQGLKALIDRLDKLDPIKDDKIAILRRYVYHEGRIQKAFPTLKYASILTKVYEELASDWGLGETILDGESAAFGASIGSWPVFPDTLAALRELQKHFKLVILSNVDRESFNKTLAGPLDGFKFDAVYIAEEIGSYKPDLNNFQYLVHGCEKNLQVPKEKILHTAYALNHDLVPAHNLGLSTCWIERKPNAIGGELSLVQDQLSLDFQFRSMEDMADAVHAAFNKGVSAGVQ</sequence>
<dbReference type="Gene3D" id="3.40.50.1000">
    <property type="entry name" value="HAD superfamily/HAD-like"/>
    <property type="match status" value="1"/>
</dbReference>
<reference evidence="3" key="1">
    <citation type="submission" date="2020-06" db="EMBL/GenBank/DDBJ databases">
        <title>A chromosome-scale genome assembly of Talaromyces rugulosus W13939.</title>
        <authorList>
            <person name="Wang B."/>
            <person name="Guo L."/>
            <person name="Ye K."/>
            <person name="Wang L."/>
        </authorList>
    </citation>
    <scope>NUCLEOTIDE SEQUENCE [LARGE SCALE GENOMIC DNA]</scope>
    <source>
        <strain evidence="3">W13939</strain>
    </source>
</reference>
<dbReference type="Pfam" id="PF00702">
    <property type="entry name" value="Hydrolase"/>
    <property type="match status" value="1"/>
</dbReference>
<evidence type="ECO:0000256" key="1">
    <source>
        <dbReference type="ARBA" id="ARBA00022801"/>
    </source>
</evidence>
<dbReference type="PANTHER" id="PTHR43316">
    <property type="entry name" value="HYDROLASE, HALOACID DELAHOGENASE-RELATED"/>
    <property type="match status" value="1"/>
</dbReference>
<dbReference type="RefSeq" id="XP_035340079.1">
    <property type="nucleotide sequence ID" value="XM_035484186.1"/>
</dbReference>
<dbReference type="SUPFAM" id="SSF56784">
    <property type="entry name" value="HAD-like"/>
    <property type="match status" value="1"/>
</dbReference>
<dbReference type="GeneID" id="55988493"/>
<keyword evidence="3" id="KW-1185">Reference proteome</keyword>
<keyword evidence="1" id="KW-0378">Hydrolase</keyword>
<dbReference type="InterPro" id="IPR023214">
    <property type="entry name" value="HAD_sf"/>
</dbReference>
<evidence type="ECO:0000313" key="2">
    <source>
        <dbReference type="EMBL" id="QKX53900.1"/>
    </source>
</evidence>
<dbReference type="EMBL" id="CP055898">
    <property type="protein sequence ID" value="QKX53900.1"/>
    <property type="molecule type" value="Genomic_DNA"/>
</dbReference>
<evidence type="ECO:0008006" key="4">
    <source>
        <dbReference type="Google" id="ProtNLM"/>
    </source>
</evidence>
<evidence type="ECO:0000313" key="3">
    <source>
        <dbReference type="Proteomes" id="UP000509510"/>
    </source>
</evidence>
<dbReference type="InterPro" id="IPR036412">
    <property type="entry name" value="HAD-like_sf"/>
</dbReference>
<dbReference type="AlphaFoldDB" id="A0A7H8QIY4"/>
<dbReference type="Proteomes" id="UP000509510">
    <property type="component" value="Chromosome I"/>
</dbReference>
<dbReference type="PANTHER" id="PTHR43316:SF9">
    <property type="entry name" value="ACID DEHALOGENASE, PUTATIVE (AFU_ORTHOLOGUE AFUA_6G14460)-RELATED"/>
    <property type="match status" value="1"/>
</dbReference>
<dbReference type="InterPro" id="IPR051540">
    <property type="entry name" value="S-2-haloacid_dehalogenase"/>
</dbReference>
<proteinExistence type="predicted"/>
<protein>
    <recommendedName>
        <fullName evidence="4">Haloacid dehalogenase, type II</fullName>
    </recommendedName>
</protein>